<reference evidence="1 2" key="1">
    <citation type="submission" date="2021-03" db="EMBL/GenBank/DDBJ databases">
        <title>Sequencing the genomes of 1000 actinobacteria strains.</title>
        <authorList>
            <person name="Klenk H.-P."/>
        </authorList>
    </citation>
    <scope>NUCLEOTIDE SEQUENCE [LARGE SCALE GENOMIC DNA]</scope>
    <source>
        <strain evidence="1 2">DSM 40843</strain>
    </source>
</reference>
<accession>A0ABS4V2S5</accession>
<organism evidence="1 2">
    <name type="scientific">Streptomyces clavifer</name>
    <dbReference type="NCBI Taxonomy" id="68188"/>
    <lineage>
        <taxon>Bacteria</taxon>
        <taxon>Bacillati</taxon>
        <taxon>Actinomycetota</taxon>
        <taxon>Actinomycetes</taxon>
        <taxon>Kitasatosporales</taxon>
        <taxon>Streptomycetaceae</taxon>
        <taxon>Streptomyces</taxon>
    </lineage>
</organism>
<comment type="caution">
    <text evidence="1">The sequence shown here is derived from an EMBL/GenBank/DDBJ whole genome shotgun (WGS) entry which is preliminary data.</text>
</comment>
<name>A0ABS4V2S5_9ACTN</name>
<dbReference type="Proteomes" id="UP001519311">
    <property type="component" value="Unassembled WGS sequence"/>
</dbReference>
<sequence>MIVLLVSLAVLTMQLAEQVTDCPRRACRYSRQGRAVMSGQARSPLR</sequence>
<dbReference type="EMBL" id="JAGINS010000001">
    <property type="protein sequence ID" value="MBP2358044.1"/>
    <property type="molecule type" value="Genomic_DNA"/>
</dbReference>
<protein>
    <submittedName>
        <fullName evidence="1">Uncharacterized protein</fullName>
    </submittedName>
</protein>
<dbReference type="RefSeq" id="WP_209469389.1">
    <property type="nucleotide sequence ID" value="NZ_JAGINS010000001.1"/>
</dbReference>
<proteinExistence type="predicted"/>
<evidence type="ECO:0000313" key="1">
    <source>
        <dbReference type="EMBL" id="MBP2358044.1"/>
    </source>
</evidence>
<gene>
    <name evidence="1" type="ORF">JOF59_000444</name>
</gene>
<keyword evidence="2" id="KW-1185">Reference proteome</keyword>
<evidence type="ECO:0000313" key="2">
    <source>
        <dbReference type="Proteomes" id="UP001519311"/>
    </source>
</evidence>